<name>A8YE67_MICA7</name>
<dbReference type="EMBL" id="AM778927">
    <property type="protein sequence ID" value="CAO86941.1"/>
    <property type="molecule type" value="Genomic_DNA"/>
</dbReference>
<protein>
    <submittedName>
        <fullName evidence="1">Uncharacterized protein</fullName>
    </submittedName>
</protein>
<organism evidence="1">
    <name type="scientific">Microcystis aeruginosa (strain PCC 7806)</name>
    <dbReference type="NCBI Taxonomy" id="267872"/>
    <lineage>
        <taxon>Bacteria</taxon>
        <taxon>Bacillati</taxon>
        <taxon>Cyanobacteriota</taxon>
        <taxon>Cyanophyceae</taxon>
        <taxon>Oscillatoriophycideae</taxon>
        <taxon>Chroococcales</taxon>
        <taxon>Microcystaceae</taxon>
        <taxon>Microcystis</taxon>
    </lineage>
</organism>
<evidence type="ECO:0000313" key="1">
    <source>
        <dbReference type="EMBL" id="CAO86941.1"/>
    </source>
</evidence>
<accession>A8YE67</accession>
<reference evidence="1" key="1">
    <citation type="submission" date="2007-08" db="EMBL/GenBank/DDBJ databases">
        <authorList>
            <person name="Frangeul L."/>
        </authorList>
    </citation>
    <scope>NUCLEOTIDE SEQUENCE</scope>
    <source>
        <strain evidence="1">PCC 7806</strain>
    </source>
</reference>
<sequence>MGLVNRCVSCFRYVSCLWCNWLHFSCQFSTMASLGWGWGCGCDLCCGCDLGCDWGWGCGCGCGWGLGCGCGCGWGCGCGCGWGWGWGLGCALGWGCGCGLGCGWGCGWGWGCGCGWVMVQSPGKYKSVCICTFLVFCFSWIDRWYYFQSYVRECSWGSSNWNREHGNSIYSGLYCNRVRKEKL</sequence>
<proteinExistence type="predicted"/>
<gene>
    <name evidence="1" type="ORF">IPF_6418</name>
</gene>
<dbReference type="AlphaFoldDB" id="A8YE67"/>